<keyword evidence="2 7" id="KW-0812">Transmembrane</keyword>
<feature type="transmembrane region" description="Helical" evidence="7">
    <location>
        <begin position="157"/>
        <end position="176"/>
    </location>
</feature>
<dbReference type="Gene3D" id="1.20.1560.10">
    <property type="entry name" value="ABC transporter type 1, transmembrane domain"/>
    <property type="match status" value="1"/>
</dbReference>
<dbReference type="SUPFAM" id="SSF52540">
    <property type="entry name" value="P-loop containing nucleoside triphosphate hydrolases"/>
    <property type="match status" value="1"/>
</dbReference>
<feature type="domain" description="ABC transporter" evidence="8">
    <location>
        <begin position="335"/>
        <end position="570"/>
    </location>
</feature>
<dbReference type="InterPro" id="IPR036640">
    <property type="entry name" value="ABC1_TM_sf"/>
</dbReference>
<evidence type="ECO:0000256" key="3">
    <source>
        <dbReference type="ARBA" id="ARBA00022741"/>
    </source>
</evidence>
<evidence type="ECO:0000256" key="1">
    <source>
        <dbReference type="ARBA" id="ARBA00004651"/>
    </source>
</evidence>
<dbReference type="InterPro" id="IPR027417">
    <property type="entry name" value="P-loop_NTPase"/>
</dbReference>
<dbReference type="InterPro" id="IPR017871">
    <property type="entry name" value="ABC_transporter-like_CS"/>
</dbReference>
<dbReference type="RefSeq" id="WP_028688865.1">
    <property type="nucleotide sequence ID" value="NZ_CP081966.1"/>
</dbReference>
<dbReference type="SUPFAM" id="SSF90123">
    <property type="entry name" value="ABC transporter transmembrane region"/>
    <property type="match status" value="1"/>
</dbReference>
<feature type="domain" description="ABC transmembrane type-1" evidence="9">
    <location>
        <begin position="22"/>
        <end position="304"/>
    </location>
</feature>
<proteinExistence type="predicted"/>
<evidence type="ECO:0000259" key="9">
    <source>
        <dbReference type="PROSITE" id="PS50929"/>
    </source>
</evidence>
<name>A0ABX9B7Y5_9PSED</name>
<evidence type="ECO:0000256" key="7">
    <source>
        <dbReference type="SAM" id="Phobius"/>
    </source>
</evidence>
<gene>
    <name evidence="10" type="ORF">K5H97_14180</name>
</gene>
<organism evidence="10 11">
    <name type="scientific">Pseudomonas mosselii</name>
    <dbReference type="NCBI Taxonomy" id="78327"/>
    <lineage>
        <taxon>Bacteria</taxon>
        <taxon>Pseudomonadati</taxon>
        <taxon>Pseudomonadota</taxon>
        <taxon>Gammaproteobacteria</taxon>
        <taxon>Pseudomonadales</taxon>
        <taxon>Pseudomonadaceae</taxon>
        <taxon>Pseudomonas</taxon>
    </lineage>
</organism>
<keyword evidence="5 7" id="KW-1133">Transmembrane helix</keyword>
<dbReference type="PROSITE" id="PS50893">
    <property type="entry name" value="ABC_TRANSPORTER_2"/>
    <property type="match status" value="1"/>
</dbReference>
<evidence type="ECO:0000313" key="10">
    <source>
        <dbReference type="EMBL" id="QZP29424.1"/>
    </source>
</evidence>
<dbReference type="Proteomes" id="UP000825591">
    <property type="component" value="Chromosome"/>
</dbReference>
<feature type="transmembrane region" description="Helical" evidence="7">
    <location>
        <begin position="130"/>
        <end position="151"/>
    </location>
</feature>
<keyword evidence="3" id="KW-0547">Nucleotide-binding</keyword>
<dbReference type="Gene3D" id="3.40.50.300">
    <property type="entry name" value="P-loop containing nucleotide triphosphate hydrolases"/>
    <property type="match status" value="1"/>
</dbReference>
<keyword evidence="6 7" id="KW-0472">Membrane</keyword>
<dbReference type="InterPro" id="IPR003439">
    <property type="entry name" value="ABC_transporter-like_ATP-bd"/>
</dbReference>
<dbReference type="EMBL" id="CP081966">
    <property type="protein sequence ID" value="QZP29424.1"/>
    <property type="molecule type" value="Genomic_DNA"/>
</dbReference>
<evidence type="ECO:0000256" key="5">
    <source>
        <dbReference type="ARBA" id="ARBA00022989"/>
    </source>
</evidence>
<dbReference type="PANTHER" id="PTHR24221:SF654">
    <property type="entry name" value="ATP-BINDING CASSETTE SUB-FAMILY B MEMBER 6"/>
    <property type="match status" value="1"/>
</dbReference>
<evidence type="ECO:0000256" key="6">
    <source>
        <dbReference type="ARBA" id="ARBA00023136"/>
    </source>
</evidence>
<protein>
    <submittedName>
        <fullName evidence="10">ABC transporter ATP-binding protein/permease</fullName>
    </submittedName>
</protein>
<reference evidence="10 11" key="1">
    <citation type="submission" date="2021-08" db="EMBL/GenBank/DDBJ databases">
        <title>Bactericidal Effect of Pseudomonas oryziphila sp. nov., a novel Pseudomonas Species Against Xanthomonas oryzae Reduces Disease Severity of Bacterial Leaf Streak of Rice.</title>
        <authorList>
            <person name="Yang R."/>
            <person name="Li S."/>
            <person name="Li Y."/>
            <person name="Yan Y."/>
            <person name="Fang Y."/>
            <person name="Zou L."/>
            <person name="Chen G."/>
        </authorList>
    </citation>
    <scope>NUCLEOTIDE SEQUENCE [LARGE SCALE GENOMIC DNA]</scope>
    <source>
        <strain evidence="10 11">DSM 17497</strain>
    </source>
</reference>
<sequence>MLGIFVRLLGADAVFLRRYLRLALVYGVLCGLTIVTLVPILRHLLGNQLEAAGQWLALLALGVVVCWYLRRRVEKAGIAVGIAVLRGGRQRLGEHVGTLPVGWFSAANTARLSHVTTQGMMEIAQLPAHVFTPLFTGVVTPLVILVALLLVDLRLGLVALVSLPLLALVMLATMRLGQRADQRYQRDTAQTSQRMVEFAQAQSVLRAFNGEQGGTRFLEQAVAQQQQAARKLIQLSALSSVLNVWAVQASFAALLVTATLWLGEQAGAAFDSAAVIATLVALVLATRFIDPLLDVAGYSEVLRGTRGQLQAVAELLAVEPLPEPTAPQAPADGSVQLEQVGFRYGDDQPEVLREVSLDIAPGSMTALVGASGSGKTTLVRLIARFFDVTQGRVKVGGVDVRQMSAEQLAGQISQIFQDAYLFQGSIADNIRLGKPDASEAEVLEAARLAGVQEILERLPEGLHTPVGEGGARLSGGERQRISIARALIKDAPILLIDEATAALDAENQAAIAEALARLRGKRTLIVIAHQLSTVAMADQIVVLDQGRIREQGAHAQLAAEGGLYAHFLEQRRAAKGWRIGEAAGDGVTA</sequence>
<evidence type="ECO:0000256" key="4">
    <source>
        <dbReference type="ARBA" id="ARBA00022840"/>
    </source>
</evidence>
<dbReference type="InterPro" id="IPR003593">
    <property type="entry name" value="AAA+_ATPase"/>
</dbReference>
<dbReference type="PROSITE" id="PS50929">
    <property type="entry name" value="ABC_TM1F"/>
    <property type="match status" value="1"/>
</dbReference>
<evidence type="ECO:0000259" key="8">
    <source>
        <dbReference type="PROSITE" id="PS50893"/>
    </source>
</evidence>
<dbReference type="PANTHER" id="PTHR24221">
    <property type="entry name" value="ATP-BINDING CASSETTE SUB-FAMILY B"/>
    <property type="match status" value="1"/>
</dbReference>
<accession>A0ABX9B7Y5</accession>
<evidence type="ECO:0000313" key="11">
    <source>
        <dbReference type="Proteomes" id="UP000825591"/>
    </source>
</evidence>
<keyword evidence="4 10" id="KW-0067">ATP-binding</keyword>
<feature type="transmembrane region" description="Helical" evidence="7">
    <location>
        <begin position="52"/>
        <end position="69"/>
    </location>
</feature>
<dbReference type="Pfam" id="PF00664">
    <property type="entry name" value="ABC_membrane"/>
    <property type="match status" value="1"/>
</dbReference>
<dbReference type="GO" id="GO:0005524">
    <property type="term" value="F:ATP binding"/>
    <property type="evidence" value="ECO:0007669"/>
    <property type="project" value="UniProtKB-KW"/>
</dbReference>
<dbReference type="PROSITE" id="PS00211">
    <property type="entry name" value="ABC_TRANSPORTER_1"/>
    <property type="match status" value="1"/>
</dbReference>
<feature type="transmembrane region" description="Helical" evidence="7">
    <location>
        <begin position="240"/>
        <end position="262"/>
    </location>
</feature>
<keyword evidence="11" id="KW-1185">Reference proteome</keyword>
<dbReference type="InterPro" id="IPR011527">
    <property type="entry name" value="ABC1_TM_dom"/>
</dbReference>
<comment type="subcellular location">
    <subcellularLocation>
        <location evidence="1">Cell membrane</location>
        <topology evidence="1">Multi-pass membrane protein</topology>
    </subcellularLocation>
</comment>
<dbReference type="SMART" id="SM00382">
    <property type="entry name" value="AAA"/>
    <property type="match status" value="1"/>
</dbReference>
<feature type="transmembrane region" description="Helical" evidence="7">
    <location>
        <begin position="20"/>
        <end position="40"/>
    </location>
</feature>
<dbReference type="InterPro" id="IPR039421">
    <property type="entry name" value="Type_1_exporter"/>
</dbReference>
<evidence type="ECO:0000256" key="2">
    <source>
        <dbReference type="ARBA" id="ARBA00022692"/>
    </source>
</evidence>
<dbReference type="Pfam" id="PF00005">
    <property type="entry name" value="ABC_tran"/>
    <property type="match status" value="1"/>
</dbReference>